<organism evidence="1 2">
    <name type="scientific">Persicimonas caeni</name>
    <dbReference type="NCBI Taxonomy" id="2292766"/>
    <lineage>
        <taxon>Bacteria</taxon>
        <taxon>Deltaproteobacteria</taxon>
        <taxon>Bradymonadales</taxon>
        <taxon>Bradymonadaceae</taxon>
        <taxon>Persicimonas</taxon>
    </lineage>
</organism>
<evidence type="ECO:0008006" key="3">
    <source>
        <dbReference type="Google" id="ProtNLM"/>
    </source>
</evidence>
<protein>
    <recommendedName>
        <fullName evidence="3">Intein C-terminal splicing domain-containing protein</fullName>
    </recommendedName>
</protein>
<dbReference type="SUPFAM" id="SSF51294">
    <property type="entry name" value="Hedgehog/intein (Hint) domain"/>
    <property type="match status" value="1"/>
</dbReference>
<evidence type="ECO:0000313" key="1">
    <source>
        <dbReference type="EMBL" id="QDG52476.1"/>
    </source>
</evidence>
<reference evidence="1 2" key="1">
    <citation type="submission" date="2019-06" db="EMBL/GenBank/DDBJ databases">
        <title>Persicimonas caeni gen. nov., sp. nov., a predatory bacterium isolated from solar saltern.</title>
        <authorList>
            <person name="Wang S."/>
        </authorList>
    </citation>
    <scope>NUCLEOTIDE SEQUENCE [LARGE SCALE GENOMIC DNA]</scope>
    <source>
        <strain evidence="1 2">YN101</strain>
    </source>
</reference>
<proteinExistence type="predicted"/>
<dbReference type="Proteomes" id="UP000315995">
    <property type="component" value="Chromosome"/>
</dbReference>
<dbReference type="Gene3D" id="2.170.16.10">
    <property type="entry name" value="Hedgehog/Intein (Hint) domain"/>
    <property type="match status" value="1"/>
</dbReference>
<dbReference type="Pfam" id="PF07591">
    <property type="entry name" value="PT-HINT"/>
    <property type="match status" value="1"/>
</dbReference>
<sequence>MCDGSNKPIDEVEEGEWVLARDEKTGAVECRQVVAPYANPERAIIELELVDEQGRVEVIETTDNHPFFVEGQGFTRVDELLLGDRIPSGDGLVLEVERIYLTGRIETVCNFGVDDFRTYFVGQIGAWVHNCYDELRDLLGDMPKEEFERLSKNWNKGNHDTLAESLRYHANKHGGGNLKKYLRQANAFNKRGAKRTKLPNGAVRYNKGNGEFLIKRNGGIVSYGRNNQ</sequence>
<gene>
    <name evidence="1" type="ORF">FIV42_17550</name>
</gene>
<dbReference type="OrthoDB" id="5475831at2"/>
<dbReference type="RefSeq" id="WP_141198946.1">
    <property type="nucleotide sequence ID" value="NZ_CP041186.1"/>
</dbReference>
<dbReference type="AlphaFoldDB" id="A0A4Y6PVX1"/>
<accession>A0A4Y6PVX1</accession>
<dbReference type="EMBL" id="CP041186">
    <property type="protein sequence ID" value="QDG52476.1"/>
    <property type="molecule type" value="Genomic_DNA"/>
</dbReference>
<dbReference type="InterPro" id="IPR036844">
    <property type="entry name" value="Hint_dom_sf"/>
</dbReference>
<keyword evidence="2" id="KW-1185">Reference proteome</keyword>
<accession>A0A5B8Y8T5</accession>
<evidence type="ECO:0000313" key="2">
    <source>
        <dbReference type="Proteomes" id="UP000315995"/>
    </source>
</evidence>
<name>A0A4Y6PVX1_PERCE</name>